<evidence type="ECO:0000313" key="2">
    <source>
        <dbReference type="Proteomes" id="UP001353952"/>
    </source>
</evidence>
<dbReference type="Proteomes" id="UP001353952">
    <property type="component" value="Unassembled WGS sequence"/>
</dbReference>
<name>A0ABU6M5E7_9ACTN</name>
<protein>
    <submittedName>
        <fullName evidence="1">Uncharacterized protein</fullName>
    </submittedName>
</protein>
<accession>A0ABU6M5E7</accession>
<sequence length="506" mass="55152">MEHVNHPYSRGDFEERCPRCCLDVLNQRSWEAKDLGLAWGLEGLVEEHPRVVEQHLLHLAADSRMFACDPPSISRDFVGWAAHLRRPDRFAEKLPVPTAVLVGLARARDELSRFDRDARNVLEKFRLLANGVQSDLWYHVALLTAERTSVATAGLRAQVGEMARHRPRAWAVSLDWLFAVGTQLHDLDVVVTLTLAQTRSSVRGALKRSMRSDVPTVRRRAAGVTALADGSSPIEEKLLDALSQSVDARRQVFPRPLEHPSSTWLSSFELEDLIRGGVSAAVRDFAAFVAQSGSQDEEPLTASLLRMLEKHLSTASTAGRRLAPGAPEVVLASRQETKHAERGNGADVGIVLDAAAPGRMTARIGDLVQVKKADALIPSAPHRDAWKIDRVQLTTLLDQSATATYWLIPGSGEVRVVPAKFLAAIGAAKGGSTGLFTVGHTEVRNSAIGLEHYLTDLITGLWLGSSGTALTAASGSDPRNRPTFFLRINVTLPLLDDQYRGGPFIG</sequence>
<gene>
    <name evidence="1" type="ORF">RFN57_25685</name>
</gene>
<dbReference type="EMBL" id="JAYXNZ010000002">
    <property type="protein sequence ID" value="MEC7055646.1"/>
    <property type="molecule type" value="Genomic_DNA"/>
</dbReference>
<keyword evidence="2" id="KW-1185">Reference proteome</keyword>
<evidence type="ECO:0000313" key="1">
    <source>
        <dbReference type="EMBL" id="MEC7055646.1"/>
    </source>
</evidence>
<reference evidence="1 2" key="1">
    <citation type="submission" date="2024-01" db="EMBL/GenBank/DDBJ databases">
        <title>Genome analysis.</title>
        <authorList>
            <person name="Zhang K."/>
        </authorList>
    </citation>
    <scope>NUCLEOTIDE SEQUENCE [LARGE SCALE GENOMIC DNA]</scope>
    <source>
        <strain evidence="1 2">CGMCC 4.1753</strain>
    </source>
</reference>
<organism evidence="1 2">
    <name type="scientific">Streptomyces violaceochromogenes</name>
    <dbReference type="NCBI Taxonomy" id="67377"/>
    <lineage>
        <taxon>Bacteria</taxon>
        <taxon>Bacillati</taxon>
        <taxon>Actinomycetota</taxon>
        <taxon>Actinomycetes</taxon>
        <taxon>Kitasatosporales</taxon>
        <taxon>Streptomycetaceae</taxon>
        <taxon>Streptomyces</taxon>
    </lineage>
</organism>
<proteinExistence type="predicted"/>
<dbReference type="RefSeq" id="WP_191846812.1">
    <property type="nucleotide sequence ID" value="NZ_BMUO01000004.1"/>
</dbReference>
<comment type="caution">
    <text evidence="1">The sequence shown here is derived from an EMBL/GenBank/DDBJ whole genome shotgun (WGS) entry which is preliminary data.</text>
</comment>